<dbReference type="eggNOG" id="COG1638">
    <property type="taxonomic scope" value="Bacteria"/>
</dbReference>
<dbReference type="InterPro" id="IPR018389">
    <property type="entry name" value="DctP_fam"/>
</dbReference>
<evidence type="ECO:0000256" key="3">
    <source>
        <dbReference type="ARBA" id="ARBA00022729"/>
    </source>
</evidence>
<accession>F9DUM1</accession>
<gene>
    <name evidence="5" type="ORF">HMPREF9372_2502</name>
</gene>
<proteinExistence type="inferred from homology"/>
<dbReference type="Proteomes" id="UP000005316">
    <property type="component" value="Unassembled WGS sequence"/>
</dbReference>
<dbReference type="HOGENOM" id="CLU_036176_1_3_9"/>
<dbReference type="PIRSF" id="PIRSF006470">
    <property type="entry name" value="DctB"/>
    <property type="match status" value="1"/>
</dbReference>
<reference evidence="5 6" key="1">
    <citation type="submission" date="2011-04" db="EMBL/GenBank/DDBJ databases">
        <authorList>
            <person name="Muzny D."/>
            <person name="Qin X."/>
            <person name="Deng J."/>
            <person name="Jiang H."/>
            <person name="Liu Y."/>
            <person name="Qu J."/>
            <person name="Song X.-Z."/>
            <person name="Zhang L."/>
            <person name="Thornton R."/>
            <person name="Coyle M."/>
            <person name="Francisco L."/>
            <person name="Jackson L."/>
            <person name="Javaid M."/>
            <person name="Korchina V."/>
            <person name="Kovar C."/>
            <person name="Mata R."/>
            <person name="Mathew T."/>
            <person name="Ngo R."/>
            <person name="Nguyen L."/>
            <person name="Nguyen N."/>
            <person name="Okwuonu G."/>
            <person name="Ongeri F."/>
            <person name="Pham C."/>
            <person name="Simmons D."/>
            <person name="Wilczek-Boney K."/>
            <person name="Hale W."/>
            <person name="Jakkamsetti A."/>
            <person name="Pham P."/>
            <person name="Ruth R."/>
            <person name="San Lucas F."/>
            <person name="Warren J."/>
            <person name="Zhang J."/>
            <person name="Zhao Z."/>
            <person name="Zhou C."/>
            <person name="Zhu D."/>
            <person name="Lee S."/>
            <person name="Bess C."/>
            <person name="Blankenburg K."/>
            <person name="Forbes L."/>
            <person name="Fu Q."/>
            <person name="Gubbala S."/>
            <person name="Hirani K."/>
            <person name="Jayaseelan J.C."/>
            <person name="Lara F."/>
            <person name="Munidasa M."/>
            <person name="Palculict T."/>
            <person name="Patil S."/>
            <person name="Pu L.-L."/>
            <person name="Saada N."/>
            <person name="Tang L."/>
            <person name="Weissenberger G."/>
            <person name="Zhu Y."/>
            <person name="Hemphill L."/>
            <person name="Shang Y."/>
            <person name="Youmans B."/>
            <person name="Ayvaz T."/>
            <person name="Ross M."/>
            <person name="Santibanez J."/>
            <person name="Aqrawi P."/>
            <person name="Gross S."/>
            <person name="Joshi V."/>
            <person name="Fowler G."/>
            <person name="Nazareth L."/>
            <person name="Reid J."/>
            <person name="Worley K."/>
            <person name="Petrosino J."/>
            <person name="Highlander S."/>
            <person name="Gibbs R."/>
        </authorList>
    </citation>
    <scope>NUCLEOTIDE SEQUENCE [LARGE SCALE GENOMIC DNA]</scope>
    <source>
        <strain evidence="5 6">2681</strain>
    </source>
</reference>
<dbReference type="PANTHER" id="PTHR33376:SF7">
    <property type="entry name" value="C4-DICARBOXYLATE-BINDING PROTEIN DCTB"/>
    <property type="match status" value="1"/>
</dbReference>
<keyword evidence="3 4" id="KW-0732">Signal</keyword>
<comment type="caution">
    <text evidence="5">The sequence shown here is derived from an EMBL/GenBank/DDBJ whole genome shotgun (WGS) entry which is preliminary data.</text>
</comment>
<evidence type="ECO:0000256" key="4">
    <source>
        <dbReference type="SAM" id="SignalP"/>
    </source>
</evidence>
<name>F9DUM1_9BACL</name>
<evidence type="ECO:0000313" key="6">
    <source>
        <dbReference type="Proteomes" id="UP000005316"/>
    </source>
</evidence>
<dbReference type="PROSITE" id="PS51257">
    <property type="entry name" value="PROKAR_LIPOPROTEIN"/>
    <property type="match status" value="1"/>
</dbReference>
<dbReference type="GO" id="GO:0055085">
    <property type="term" value="P:transmembrane transport"/>
    <property type="evidence" value="ECO:0007669"/>
    <property type="project" value="InterPro"/>
</dbReference>
<dbReference type="AlphaFoldDB" id="F9DUM1"/>
<comment type="similarity">
    <text evidence="1">Belongs to the bacterial solute-binding protein 7 family.</text>
</comment>
<dbReference type="PANTHER" id="PTHR33376">
    <property type="match status" value="1"/>
</dbReference>
<dbReference type="NCBIfam" id="TIGR00787">
    <property type="entry name" value="dctP"/>
    <property type="match status" value="1"/>
</dbReference>
<feature type="chain" id="PRO_5038900715" evidence="4">
    <location>
        <begin position="24"/>
        <end position="349"/>
    </location>
</feature>
<dbReference type="InterPro" id="IPR004682">
    <property type="entry name" value="TRAP_DctP"/>
</dbReference>
<protein>
    <submittedName>
        <fullName evidence="5">C4-dicarboxylate TRAP-T family tripartite ATP-independent periplasmic transporter, binding protein</fullName>
    </submittedName>
</protein>
<dbReference type="GO" id="GO:0030288">
    <property type="term" value="C:outer membrane-bounded periplasmic space"/>
    <property type="evidence" value="ECO:0007669"/>
    <property type="project" value="InterPro"/>
</dbReference>
<dbReference type="InterPro" id="IPR038404">
    <property type="entry name" value="TRAP_DctP_sf"/>
</dbReference>
<dbReference type="Gene3D" id="3.40.190.170">
    <property type="entry name" value="Bacterial extracellular solute-binding protein, family 7"/>
    <property type="match status" value="1"/>
</dbReference>
<dbReference type="EMBL" id="AFPZ01000074">
    <property type="protein sequence ID" value="EGQ24203.1"/>
    <property type="molecule type" value="Genomic_DNA"/>
</dbReference>
<evidence type="ECO:0000313" key="5">
    <source>
        <dbReference type="EMBL" id="EGQ24203.1"/>
    </source>
</evidence>
<dbReference type="CDD" id="cd13678">
    <property type="entry name" value="PBP2_TRAP_DctP10"/>
    <property type="match status" value="1"/>
</dbReference>
<evidence type="ECO:0000256" key="2">
    <source>
        <dbReference type="ARBA" id="ARBA00022448"/>
    </source>
</evidence>
<evidence type="ECO:0000256" key="1">
    <source>
        <dbReference type="ARBA" id="ARBA00009023"/>
    </source>
</evidence>
<sequence length="349" mass="38691">MKMKMKKKSVLGAIGLSAMLMLAACSSDKEGSTSADSSGADSDGKSYKLKMSVTVNDSSTWYQAADKLAQDLDEETDGRIKIEVFPNEQLSNGDQGKGVELLTKGQTDLSLHSTIIYSILDDRFGVASAPFLFKDKDGVDKVFNGAGGEAIAEILNEKNVELLGFGENGFRQITNGKHEIKTPADMKSLKIRIPGITMYTDLYRTLGADPTTMAFSEVFTALQQGTIDGQENPIDVIHSSKLDEVQDYLTTWNYSYDPLVLGINKKLFDSMSKEDQELVKKLGKEAAEYQVELAREKEAKQIDELKDAGMQFYAPTDEELAQFAEAVQPVYDKYEDIWGKDLLDKFRDQ</sequence>
<dbReference type="Pfam" id="PF03480">
    <property type="entry name" value="DctP"/>
    <property type="match status" value="1"/>
</dbReference>
<dbReference type="STRING" id="759851.SAMN04244570_0110"/>
<keyword evidence="2" id="KW-0813">Transport</keyword>
<feature type="signal peptide" evidence="4">
    <location>
        <begin position="1"/>
        <end position="23"/>
    </location>
</feature>
<dbReference type="NCBIfam" id="NF037995">
    <property type="entry name" value="TRAP_S1"/>
    <property type="match status" value="1"/>
</dbReference>
<organism evidence="5 6">
    <name type="scientific">Sporosarcina newyorkensis 2681</name>
    <dbReference type="NCBI Taxonomy" id="1027292"/>
    <lineage>
        <taxon>Bacteria</taxon>
        <taxon>Bacillati</taxon>
        <taxon>Bacillota</taxon>
        <taxon>Bacilli</taxon>
        <taxon>Bacillales</taxon>
        <taxon>Caryophanaceae</taxon>
        <taxon>Sporosarcina</taxon>
    </lineage>
</organism>